<gene>
    <name evidence="1" type="ORF">GUJ93_ZPchr0001g30437</name>
</gene>
<reference evidence="1" key="2">
    <citation type="submission" date="2021-02" db="EMBL/GenBank/DDBJ databases">
        <authorList>
            <person name="Kimball J.A."/>
            <person name="Haas M.W."/>
            <person name="Macchietto M."/>
            <person name="Kono T."/>
            <person name="Duquette J."/>
            <person name="Shao M."/>
        </authorList>
    </citation>
    <scope>NUCLEOTIDE SEQUENCE</scope>
    <source>
        <tissue evidence="1">Fresh leaf tissue</tissue>
    </source>
</reference>
<reference evidence="1" key="1">
    <citation type="journal article" date="2021" name="bioRxiv">
        <title>Whole Genome Assembly and Annotation of Northern Wild Rice, Zizania palustris L., Supports a Whole Genome Duplication in the Zizania Genus.</title>
        <authorList>
            <person name="Haas M."/>
            <person name="Kono T."/>
            <person name="Macchietto M."/>
            <person name="Millas R."/>
            <person name="McGilp L."/>
            <person name="Shao M."/>
            <person name="Duquette J."/>
            <person name="Hirsch C.N."/>
            <person name="Kimball J."/>
        </authorList>
    </citation>
    <scope>NUCLEOTIDE SEQUENCE</scope>
    <source>
        <tissue evidence="1">Fresh leaf tissue</tissue>
    </source>
</reference>
<protein>
    <submittedName>
        <fullName evidence="1">Uncharacterized protein</fullName>
    </submittedName>
</protein>
<accession>A0A8J5RN48</accession>
<comment type="caution">
    <text evidence="1">The sequence shown here is derived from an EMBL/GenBank/DDBJ whole genome shotgun (WGS) entry which is preliminary data.</text>
</comment>
<dbReference type="Pfam" id="PF08284">
    <property type="entry name" value="RVP_2"/>
    <property type="match status" value="1"/>
</dbReference>
<dbReference type="OrthoDB" id="691090at2759"/>
<dbReference type="CDD" id="cd00303">
    <property type="entry name" value="retropepsin_like"/>
    <property type="match status" value="1"/>
</dbReference>
<evidence type="ECO:0000313" key="1">
    <source>
        <dbReference type="EMBL" id="KAG8052918.1"/>
    </source>
</evidence>
<keyword evidence="2" id="KW-1185">Reference proteome</keyword>
<organism evidence="1 2">
    <name type="scientific">Zizania palustris</name>
    <name type="common">Northern wild rice</name>
    <dbReference type="NCBI Taxonomy" id="103762"/>
    <lineage>
        <taxon>Eukaryota</taxon>
        <taxon>Viridiplantae</taxon>
        <taxon>Streptophyta</taxon>
        <taxon>Embryophyta</taxon>
        <taxon>Tracheophyta</taxon>
        <taxon>Spermatophyta</taxon>
        <taxon>Magnoliopsida</taxon>
        <taxon>Liliopsida</taxon>
        <taxon>Poales</taxon>
        <taxon>Poaceae</taxon>
        <taxon>BOP clade</taxon>
        <taxon>Oryzoideae</taxon>
        <taxon>Oryzeae</taxon>
        <taxon>Zizaniinae</taxon>
        <taxon>Zizania</taxon>
    </lineage>
</organism>
<sequence>MQLHVVMNGSRLSALLDSSSTHNVIDVKVAAHAAIAIQDQAGLNIIVANGNQLLSQGYFWDMRFKIGDELFTADCYGFALGSYDMVLGVQWLESLGPVLWDFSKCTMEFVCHGHHILWYVVNQSLGSRTTFSKSRITRKGYGGDKYNQERCTRVQAPLSYHSARG</sequence>
<name>A0A8J5RN48_ZIZPA</name>
<proteinExistence type="predicted"/>
<dbReference type="AlphaFoldDB" id="A0A8J5RN48"/>
<evidence type="ECO:0000313" key="2">
    <source>
        <dbReference type="Proteomes" id="UP000729402"/>
    </source>
</evidence>
<dbReference type="EMBL" id="JAAALK010000288">
    <property type="protein sequence ID" value="KAG8052918.1"/>
    <property type="molecule type" value="Genomic_DNA"/>
</dbReference>
<dbReference type="Proteomes" id="UP000729402">
    <property type="component" value="Unassembled WGS sequence"/>
</dbReference>